<dbReference type="GO" id="GO:0046872">
    <property type="term" value="F:metal ion binding"/>
    <property type="evidence" value="ECO:0007669"/>
    <property type="project" value="UniProtKB-KW"/>
</dbReference>
<evidence type="ECO:0000313" key="10">
    <source>
        <dbReference type="Proteomes" id="UP000198287"/>
    </source>
</evidence>
<dbReference type="AlphaFoldDB" id="A0A226EC79"/>
<accession>A0A226EC79</accession>
<keyword evidence="4" id="KW-0540">Nuclease</keyword>
<dbReference type="OrthoDB" id="1681765at2759"/>
<evidence type="ECO:0000256" key="4">
    <source>
        <dbReference type="ARBA" id="ARBA00022722"/>
    </source>
</evidence>
<evidence type="ECO:0000256" key="6">
    <source>
        <dbReference type="ARBA" id="ARBA00022801"/>
    </source>
</evidence>
<comment type="subcellular location">
    <subcellularLocation>
        <location evidence="2">Nucleus</location>
    </subcellularLocation>
</comment>
<dbReference type="Proteomes" id="UP000198287">
    <property type="component" value="Unassembled WGS sequence"/>
</dbReference>
<gene>
    <name evidence="9" type="ORF">Fcan01_08682</name>
</gene>
<dbReference type="GO" id="GO:0004518">
    <property type="term" value="F:nuclease activity"/>
    <property type="evidence" value="ECO:0007669"/>
    <property type="project" value="UniProtKB-KW"/>
</dbReference>
<dbReference type="PANTHER" id="PTHR22930">
    <property type="match status" value="1"/>
</dbReference>
<dbReference type="InterPro" id="IPR027806">
    <property type="entry name" value="HARBI1_dom"/>
</dbReference>
<evidence type="ECO:0000256" key="5">
    <source>
        <dbReference type="ARBA" id="ARBA00022723"/>
    </source>
</evidence>
<dbReference type="OMA" id="QTIECAF"/>
<organism evidence="9 10">
    <name type="scientific">Folsomia candida</name>
    <name type="common">Springtail</name>
    <dbReference type="NCBI Taxonomy" id="158441"/>
    <lineage>
        <taxon>Eukaryota</taxon>
        <taxon>Metazoa</taxon>
        <taxon>Ecdysozoa</taxon>
        <taxon>Arthropoda</taxon>
        <taxon>Hexapoda</taxon>
        <taxon>Collembola</taxon>
        <taxon>Entomobryomorpha</taxon>
        <taxon>Isotomoidea</taxon>
        <taxon>Isotomidae</taxon>
        <taxon>Proisotominae</taxon>
        <taxon>Folsomia</taxon>
    </lineage>
</organism>
<dbReference type="Pfam" id="PF13359">
    <property type="entry name" value="DDE_Tnp_4"/>
    <property type="match status" value="1"/>
</dbReference>
<dbReference type="GO" id="GO:0005634">
    <property type="term" value="C:nucleus"/>
    <property type="evidence" value="ECO:0007669"/>
    <property type="project" value="UniProtKB-SubCell"/>
</dbReference>
<comment type="similarity">
    <text evidence="3">Belongs to the HARBI1 family.</text>
</comment>
<evidence type="ECO:0000256" key="3">
    <source>
        <dbReference type="ARBA" id="ARBA00006958"/>
    </source>
</evidence>
<evidence type="ECO:0000313" key="9">
    <source>
        <dbReference type="EMBL" id="OXA55232.1"/>
    </source>
</evidence>
<keyword evidence="7" id="KW-0539">Nucleus</keyword>
<keyword evidence="10" id="KW-1185">Reference proteome</keyword>
<dbReference type="PANTHER" id="PTHR22930:SF269">
    <property type="entry name" value="NUCLEASE HARBI1-LIKE PROTEIN"/>
    <property type="match status" value="1"/>
</dbReference>
<evidence type="ECO:0000256" key="1">
    <source>
        <dbReference type="ARBA" id="ARBA00001968"/>
    </source>
</evidence>
<dbReference type="GO" id="GO:0016787">
    <property type="term" value="F:hydrolase activity"/>
    <property type="evidence" value="ECO:0007669"/>
    <property type="project" value="UniProtKB-KW"/>
</dbReference>
<evidence type="ECO:0000256" key="7">
    <source>
        <dbReference type="ARBA" id="ARBA00023242"/>
    </source>
</evidence>
<comment type="caution">
    <text evidence="9">The sequence shown here is derived from an EMBL/GenBank/DDBJ whole genome shotgun (WGS) entry which is preliminary data.</text>
</comment>
<keyword evidence="5" id="KW-0479">Metal-binding</keyword>
<reference evidence="9 10" key="1">
    <citation type="submission" date="2015-12" db="EMBL/GenBank/DDBJ databases">
        <title>The genome of Folsomia candida.</title>
        <authorList>
            <person name="Faddeeva A."/>
            <person name="Derks M.F."/>
            <person name="Anvar Y."/>
            <person name="Smit S."/>
            <person name="Van Straalen N."/>
            <person name="Roelofs D."/>
        </authorList>
    </citation>
    <scope>NUCLEOTIDE SEQUENCE [LARGE SCALE GENOMIC DNA]</scope>
    <source>
        <strain evidence="9 10">VU population</strain>
        <tissue evidence="9">Whole body</tissue>
    </source>
</reference>
<comment type="cofactor">
    <cofactor evidence="1">
        <name>a divalent metal cation</name>
        <dbReference type="ChEBI" id="CHEBI:60240"/>
    </cofactor>
</comment>
<name>A0A226EC79_FOLCA</name>
<protein>
    <submittedName>
        <fullName evidence="9">Putative nuclease HARBI1</fullName>
    </submittedName>
</protein>
<sequence length="266" mass="29474">MTEICDKLGPIYLKKPTMEDWIKNESGFNAKWNYPNACGAMDGKHVRIRAPAFSGSNNYNYKNFYSIVLLAIVGPDYQFTAVDIGSSGSQSDGGVFARSPLGASFESGTLGLPPPKAVGEKLLPHVILSDDAFSLKPNLMKPYPGKFLPANQRIFNYRMSRARMTVENSFGILSARWRIFHVPIQADIELVKLIVRAAVILHNFLISKNEMMEIAADGPHNENQAFQDLSQQEISGGILSGSQVRDEFCNFFNGEGSVSWQNMSII</sequence>
<dbReference type="EMBL" id="LNIX01000004">
    <property type="protein sequence ID" value="OXA55232.1"/>
    <property type="molecule type" value="Genomic_DNA"/>
</dbReference>
<feature type="domain" description="DDE Tnp4" evidence="8">
    <location>
        <begin position="41"/>
        <end position="203"/>
    </location>
</feature>
<proteinExistence type="inferred from homology"/>
<evidence type="ECO:0000259" key="8">
    <source>
        <dbReference type="Pfam" id="PF13359"/>
    </source>
</evidence>
<keyword evidence="6" id="KW-0378">Hydrolase</keyword>
<dbReference type="InterPro" id="IPR045249">
    <property type="entry name" value="HARBI1-like"/>
</dbReference>
<evidence type="ECO:0000256" key="2">
    <source>
        <dbReference type="ARBA" id="ARBA00004123"/>
    </source>
</evidence>